<dbReference type="GO" id="GO:0005886">
    <property type="term" value="C:plasma membrane"/>
    <property type="evidence" value="ECO:0007669"/>
    <property type="project" value="TreeGrafter"/>
</dbReference>
<dbReference type="InterPro" id="IPR022812">
    <property type="entry name" value="Dynamin"/>
</dbReference>
<protein>
    <submittedName>
        <fullName evidence="6">Interferon-induced GTP-binding protein Mx1</fullName>
    </submittedName>
</protein>
<dbReference type="Gene3D" id="3.40.50.300">
    <property type="entry name" value="P-loop containing nucleotide triphosphate hydrolases"/>
    <property type="match status" value="1"/>
</dbReference>
<feature type="compositionally biased region" description="Polar residues" evidence="3">
    <location>
        <begin position="269"/>
        <end position="281"/>
    </location>
</feature>
<keyword evidence="1" id="KW-0547">Nucleotide-binding</keyword>
<dbReference type="Pfam" id="PF00350">
    <property type="entry name" value="Dynamin_N"/>
    <property type="match status" value="1"/>
</dbReference>
<evidence type="ECO:0000313" key="7">
    <source>
        <dbReference type="Proteomes" id="UP000469558"/>
    </source>
</evidence>
<dbReference type="GO" id="GO:0008017">
    <property type="term" value="F:microtubule binding"/>
    <property type="evidence" value="ECO:0007669"/>
    <property type="project" value="TreeGrafter"/>
</dbReference>
<dbReference type="AlphaFoldDB" id="A0A8T9CJU3"/>
<dbReference type="Proteomes" id="UP000469558">
    <property type="component" value="Unassembled WGS sequence"/>
</dbReference>
<accession>A0A8T9CJU3</accession>
<dbReference type="EMBL" id="QGMK01000009">
    <property type="protein sequence ID" value="TVY85402.1"/>
    <property type="molecule type" value="Genomic_DNA"/>
</dbReference>
<dbReference type="InterPro" id="IPR045063">
    <property type="entry name" value="Dynamin_N"/>
</dbReference>
<gene>
    <name evidence="6" type="primary">MX1</name>
    <name evidence="6" type="ORF">LSUE1_G000039</name>
</gene>
<dbReference type="PANTHER" id="PTHR11566:SF131">
    <property type="entry name" value="GTPASE, PUTATIVE (AFU_ORTHOLOGUE AFUA_6G07630)-RELATED"/>
    <property type="match status" value="1"/>
</dbReference>
<dbReference type="GO" id="GO:0003924">
    <property type="term" value="F:GTPase activity"/>
    <property type="evidence" value="ECO:0007669"/>
    <property type="project" value="InterPro"/>
</dbReference>
<reference evidence="6 7" key="1">
    <citation type="submission" date="2018-05" db="EMBL/GenBank/DDBJ databases">
        <title>Genome sequencing and assembly of the regulated plant pathogen Lachnellula willkommii and related sister species for the development of diagnostic species identification markers.</title>
        <authorList>
            <person name="Giroux E."/>
            <person name="Bilodeau G."/>
        </authorList>
    </citation>
    <scope>NUCLEOTIDE SEQUENCE [LARGE SCALE GENOMIC DNA]</scope>
    <source>
        <strain evidence="6 7">CBS 268.59</strain>
    </source>
</reference>
<evidence type="ECO:0000259" key="5">
    <source>
        <dbReference type="PROSITE" id="PS51718"/>
    </source>
</evidence>
<dbReference type="Pfam" id="PF01031">
    <property type="entry name" value="Dynamin_M"/>
    <property type="match status" value="1"/>
</dbReference>
<proteinExistence type="predicted"/>
<keyword evidence="7" id="KW-1185">Reference proteome</keyword>
<dbReference type="PANTHER" id="PTHR11566">
    <property type="entry name" value="DYNAMIN"/>
    <property type="match status" value="1"/>
</dbReference>
<evidence type="ECO:0000256" key="1">
    <source>
        <dbReference type="ARBA" id="ARBA00022741"/>
    </source>
</evidence>
<keyword evidence="2" id="KW-0342">GTP-binding</keyword>
<dbReference type="CDD" id="cd08771">
    <property type="entry name" value="DLP_1"/>
    <property type="match status" value="1"/>
</dbReference>
<name>A0A8T9CJU3_9HELO</name>
<dbReference type="PROSITE" id="PS51718">
    <property type="entry name" value="G_DYNAMIN_2"/>
    <property type="match status" value="1"/>
</dbReference>
<evidence type="ECO:0000259" key="4">
    <source>
        <dbReference type="PROSITE" id="PS51388"/>
    </source>
</evidence>
<dbReference type="SMART" id="SM00053">
    <property type="entry name" value="DYNc"/>
    <property type="match status" value="1"/>
</dbReference>
<feature type="region of interest" description="Disordered" evidence="3">
    <location>
        <begin position="269"/>
        <end position="298"/>
    </location>
</feature>
<dbReference type="InterPro" id="IPR027417">
    <property type="entry name" value="P-loop_NTPase"/>
</dbReference>
<dbReference type="PRINTS" id="PR00195">
    <property type="entry name" value="DYNAMIN"/>
</dbReference>
<sequence length="987" mass="111930">MVPRGSNAGLKRESTVSHGLITPDESMTSIGTIHPKEEELDSVSLSDRLQDHQVQGNSIRSHHGLRSFEGENPGSESTDRYRRSASVSVRSSFPPPPPPPLLQPRIHNYSPPASPSTMSPADVERNPGLAIVGRDSKILVDALEKMRRIGLQSVVDQLPELLLVGDQSAGKSSLLAAIAGISLPRGQSMCTKCPTNIKTQHDATKWTCKVSLEIKYTWTDKMDHNMPFPNWEPRKEGPNNQEFTSIDDEKELEYVLKWAQIALLNPSRDPTSFVPGTTSQAREALQRPNDPVAGEEPRDQARFSPNVIAIEISGPGLPALSFYDLPGLFNSPDHKDQKYLVKVFNNLTQKYIKHENALIICAISMANDPSNSKAVGVIQDNQAEDRCIGVLTMPDRLQGEDIHSDYNNILHQKTFILPHGYFVTKQPGPASKHLAGRPDYYDLARKEEDEFFRTAKFWKDGDEWAIFKSRCGTRTIQRYLSDQFAKLILSSIPDLEQKIFDETKDVDSQLAQIPEISQNQGQNIVRQRLIQFSAKARELFDSTTTFRIEWKHLCYQFQRSLEAMRPGCYCGHPSDKEPIVIDLLDDDDDDSPPPPRQPRTPQNKGKHKADGFETPDPKRHQPAKLSTPIKFEASPKPSLNAKDAKVMQRRFERMKDDGYGPFYQKFLITGFRVLSLQDLEYEIQAQSVIGFPENIPPKVREDPAIVSIAPWEHPLKIFLHHTFDMLRNKLLSILAVVLVNHRDTELYKQSVGIIEKYLSHHEMILREQSGHMYEVEKSGLFTINHNDFDRNKAEALEGLRSARRRLRATTYVNNQPRKNDNKSTEELISKVTDQQLGPDKYERELEVAAFARGYYTTARVRFVDSICANLNMALFQVIKTGFERLLETELGTDSANCEATCQELLSGNLLLVQRRNELRRRKAQLAEFTEVLDRLRNPQAYDENRDLNLESDNELPDPPRSGSSMSIQQGMEAQYPNPIEENLTGHI</sequence>
<comment type="caution">
    <text evidence="6">The sequence shown here is derived from an EMBL/GenBank/DDBJ whole genome shotgun (WGS) entry which is preliminary data.</text>
</comment>
<dbReference type="InterPro" id="IPR000375">
    <property type="entry name" value="Dynamin_stalk"/>
</dbReference>
<dbReference type="GO" id="GO:0031623">
    <property type="term" value="P:receptor internalization"/>
    <property type="evidence" value="ECO:0007669"/>
    <property type="project" value="TreeGrafter"/>
</dbReference>
<evidence type="ECO:0000256" key="2">
    <source>
        <dbReference type="ARBA" id="ARBA00023134"/>
    </source>
</evidence>
<dbReference type="Gene3D" id="1.20.120.1240">
    <property type="entry name" value="Dynamin, middle domain"/>
    <property type="match status" value="1"/>
</dbReference>
<feature type="domain" description="Dynamin-type G" evidence="5">
    <location>
        <begin position="155"/>
        <end position="493"/>
    </location>
</feature>
<dbReference type="OrthoDB" id="5061070at2759"/>
<feature type="compositionally biased region" description="Pro residues" evidence="3">
    <location>
        <begin position="93"/>
        <end position="102"/>
    </location>
</feature>
<dbReference type="GO" id="GO:0005737">
    <property type="term" value="C:cytoplasm"/>
    <property type="evidence" value="ECO:0007669"/>
    <property type="project" value="TreeGrafter"/>
</dbReference>
<dbReference type="InterPro" id="IPR001401">
    <property type="entry name" value="Dynamin_GTPase"/>
</dbReference>
<feature type="region of interest" description="Disordered" evidence="3">
    <location>
        <begin position="582"/>
        <end position="638"/>
    </location>
</feature>
<dbReference type="SUPFAM" id="SSF52540">
    <property type="entry name" value="P-loop containing nucleoside triphosphate hydrolases"/>
    <property type="match status" value="1"/>
</dbReference>
<dbReference type="InterPro" id="IPR030381">
    <property type="entry name" value="G_DYNAMIN_dom"/>
</dbReference>
<feature type="domain" description="GED" evidence="4">
    <location>
        <begin position="844"/>
        <end position="940"/>
    </location>
</feature>
<dbReference type="PROSITE" id="PS51388">
    <property type="entry name" value="GED"/>
    <property type="match status" value="1"/>
</dbReference>
<organism evidence="6 7">
    <name type="scientific">Lachnellula suecica</name>
    <dbReference type="NCBI Taxonomy" id="602035"/>
    <lineage>
        <taxon>Eukaryota</taxon>
        <taxon>Fungi</taxon>
        <taxon>Dikarya</taxon>
        <taxon>Ascomycota</taxon>
        <taxon>Pezizomycotina</taxon>
        <taxon>Leotiomycetes</taxon>
        <taxon>Helotiales</taxon>
        <taxon>Lachnaceae</taxon>
        <taxon>Lachnellula</taxon>
    </lineage>
</organism>
<evidence type="ECO:0000313" key="6">
    <source>
        <dbReference type="EMBL" id="TVY85402.1"/>
    </source>
</evidence>
<feature type="region of interest" description="Disordered" evidence="3">
    <location>
        <begin position="1"/>
        <end position="121"/>
    </location>
</feature>
<feature type="compositionally biased region" description="Polar residues" evidence="3">
    <location>
        <begin position="43"/>
        <end position="59"/>
    </location>
</feature>
<evidence type="ECO:0000256" key="3">
    <source>
        <dbReference type="SAM" id="MobiDB-lite"/>
    </source>
</evidence>
<dbReference type="GO" id="GO:0005525">
    <property type="term" value="F:GTP binding"/>
    <property type="evidence" value="ECO:0007669"/>
    <property type="project" value="InterPro"/>
</dbReference>
<feature type="compositionally biased region" description="Basic and acidic residues" evidence="3">
    <location>
        <begin position="608"/>
        <end position="619"/>
    </location>
</feature>
<dbReference type="InterPro" id="IPR020850">
    <property type="entry name" value="GED_dom"/>
</dbReference>
<feature type="region of interest" description="Disordered" evidence="3">
    <location>
        <begin position="942"/>
        <end position="966"/>
    </location>
</feature>
<dbReference type="GO" id="GO:0005874">
    <property type="term" value="C:microtubule"/>
    <property type="evidence" value="ECO:0007669"/>
    <property type="project" value="TreeGrafter"/>
</dbReference>